<evidence type="ECO:0000313" key="3">
    <source>
        <dbReference type="Proteomes" id="UP000604046"/>
    </source>
</evidence>
<dbReference type="EMBL" id="CAJNDS010001746">
    <property type="protein sequence ID" value="CAE7275843.1"/>
    <property type="molecule type" value="Genomic_DNA"/>
</dbReference>
<accession>A0A812MUY9</accession>
<name>A0A812MUY9_9DINO</name>
<evidence type="ECO:0000313" key="2">
    <source>
        <dbReference type="EMBL" id="CAE7275843.1"/>
    </source>
</evidence>
<evidence type="ECO:0000256" key="1">
    <source>
        <dbReference type="SAM" id="MobiDB-lite"/>
    </source>
</evidence>
<feature type="region of interest" description="Disordered" evidence="1">
    <location>
        <begin position="869"/>
        <end position="902"/>
    </location>
</feature>
<feature type="compositionally biased region" description="Polar residues" evidence="1">
    <location>
        <begin position="132"/>
        <end position="145"/>
    </location>
</feature>
<protein>
    <submittedName>
        <fullName evidence="2">Uncharacterized protein</fullName>
    </submittedName>
</protein>
<keyword evidence="3" id="KW-1185">Reference proteome</keyword>
<gene>
    <name evidence="2" type="ORF">SNAT2548_LOCUS14630</name>
</gene>
<comment type="caution">
    <text evidence="2">The sequence shown here is derived from an EMBL/GenBank/DDBJ whole genome shotgun (WGS) entry which is preliminary data.</text>
</comment>
<organism evidence="2 3">
    <name type="scientific">Symbiodinium natans</name>
    <dbReference type="NCBI Taxonomy" id="878477"/>
    <lineage>
        <taxon>Eukaryota</taxon>
        <taxon>Sar</taxon>
        <taxon>Alveolata</taxon>
        <taxon>Dinophyceae</taxon>
        <taxon>Suessiales</taxon>
        <taxon>Symbiodiniaceae</taxon>
        <taxon>Symbiodinium</taxon>
    </lineage>
</organism>
<sequence length="1379" mass="149383">MKDKSSDVFCVPDTAEENPSAELRGLADSLVVWGSAAELEGSLLGLLTHGVVIVSKADDKVDRLAGQSFQLLHQLIVENGVHLVVYPLARSFFQELGLKVQMDWCPRRAARQMSGGGFEHGPAELPGGSVGSECTRTSSLPQTTDGVYGDSGNGLASAWTTPYGKGRITYFGSPYREMPLQWRWLLASALNTTCTNSSLKQTTDSNATTSPIPAAMVECGSVVHGAFAGASSKHVFCTPEDPGAVGEVLLSTCTSSFDTTLKVTQASDEQEQRSCDDCGECGAQAEMKLSTLVASTCYDIAVGQYSKYSPPPHAGNYTLWVSCCDQSLCHGRGQVTHRGWGPPGTPDAPSVQPICGCDCTYPFAGPSCSECDPLALATLNNNSCESCFAGEAHLAGLEGYSLMWSPDFAQVAQVARDSACSGISVDFSYSYGVSRAPEPSRFENGSFGVGMPPCPYPMAGPVLYFYANSWKVLGTISCAQKISCDFSLDPNTLPGSRRFAMQMLAWSEPESWRKSYYAKSNLAALSLLELLLNTFSSSSGTYLVNDIWGNSFNASFNASLNSSLEAAQGFFNKMSHRYSRYSSACSWPDLAFLESSEAPELLILVGPLCQGAAHSLEALVRVGTQILHLDNDPEPMPPYITSLDVADVGEFGLAEFPQSALCDFFDLWLRHRSVLPGLKCSQDPVEGLHFTPSVVPAFHRSQLEFPELCPIKSCCVGELCSSFTTSVTSVAGDTASCHTPLMEMGVYNISVEFWDGSRLFAPKQLSVRKPSSGFYAERMVESQAYPQSIFKDWSSQIYHSGRWKHPCCDMVAIGFDLAVMGRLDSNPTVDTATCQVGEFYAVPAPIEHERPFPKPVRFMALRCFEGTAGEDGEEADGSSCELPRLPHPNASDEAAEDPGAPTWNWQQKVNAYVQAAKEAATAGGLPALQILRRALQKAGLRSQHPPEKKQCDEADTVDRWGRCHWAWGASAASAGPFLVAAGFEELETGWGANKSRRGDILVLPAFNLTYGSDTELFHFSCDSGYIAIKHSDQETAEGAWVSSQFSNLGMFAEMLDINSSGTPRLYRLREDAELFPEPDEHLQAVPVKHDVLKGTKAREDVLTHFSLAKAGRHVPDSELSKYPCPSSWLPSVWLVHGGNMPSQLISLGFDAWAPPDRRPLCFELTPDFFYDFGVRCCYDDENHFITSWPSVVIHGGGEATEWTLVEEIDAEELRFRDDTITTSSTTTTTTNDVLAFAGIGSAISMHAGRVEISWPSASVTIGDAESNSTPESTEGINGINITYLLLCSEEEELLTNFAKLPEGARESEVAEKLLEQRTGVVVFPLGAALNVSLNGMNPGSHFFLVLAVAFPIPAMSGAAVSSNREVRRVIIADEDPLLV</sequence>
<reference evidence="2" key="1">
    <citation type="submission" date="2021-02" db="EMBL/GenBank/DDBJ databases">
        <authorList>
            <person name="Dougan E. K."/>
            <person name="Rhodes N."/>
            <person name="Thang M."/>
            <person name="Chan C."/>
        </authorList>
    </citation>
    <scope>NUCLEOTIDE SEQUENCE</scope>
</reference>
<feature type="region of interest" description="Disordered" evidence="1">
    <location>
        <begin position="115"/>
        <end position="148"/>
    </location>
</feature>
<proteinExistence type="predicted"/>
<dbReference type="OrthoDB" id="10668637at2759"/>
<dbReference type="Proteomes" id="UP000604046">
    <property type="component" value="Unassembled WGS sequence"/>
</dbReference>